<dbReference type="Proteomes" id="UP000189941">
    <property type="component" value="Unassembled WGS sequence"/>
</dbReference>
<sequence>MHTFELIFKGNVQGVGFRYHVYQCALKSQVKGFVKNLNDGTVKAIVQTTENSIDYFIDEVFNTPYRLIKIDKIDINEITPTETYQDFSIHY</sequence>
<organism evidence="8 9">
    <name type="scientific">Globicatella sulfidifaciens DSM 15739</name>
    <dbReference type="NCBI Taxonomy" id="1121925"/>
    <lineage>
        <taxon>Bacteria</taxon>
        <taxon>Bacillati</taxon>
        <taxon>Bacillota</taxon>
        <taxon>Bacilli</taxon>
        <taxon>Lactobacillales</taxon>
        <taxon>Aerococcaceae</taxon>
        <taxon>Globicatella</taxon>
    </lineage>
</organism>
<name>A0A1T4JZ30_9LACT</name>
<dbReference type="RefSeq" id="WP_159443834.1">
    <property type="nucleotide sequence ID" value="NZ_FUWO01000003.1"/>
</dbReference>
<evidence type="ECO:0000256" key="6">
    <source>
        <dbReference type="RuleBase" id="RU004168"/>
    </source>
</evidence>
<dbReference type="EC" id="3.6.1.7" evidence="2 5"/>
<keyword evidence="5" id="KW-0378">Hydrolase</keyword>
<protein>
    <recommendedName>
        <fullName evidence="3 5">acylphosphatase</fullName>
        <ecNumber evidence="2 5">3.6.1.7</ecNumber>
    </recommendedName>
</protein>
<evidence type="ECO:0000256" key="2">
    <source>
        <dbReference type="ARBA" id="ARBA00012150"/>
    </source>
</evidence>
<dbReference type="Pfam" id="PF00708">
    <property type="entry name" value="Acylphosphatase"/>
    <property type="match status" value="1"/>
</dbReference>
<dbReference type="EMBL" id="FUWO01000003">
    <property type="protein sequence ID" value="SJZ35388.1"/>
    <property type="molecule type" value="Genomic_DNA"/>
</dbReference>
<dbReference type="STRING" id="1121925.SAMN02746011_00468"/>
<reference evidence="9" key="1">
    <citation type="submission" date="2017-02" db="EMBL/GenBank/DDBJ databases">
        <authorList>
            <person name="Varghese N."/>
            <person name="Submissions S."/>
        </authorList>
    </citation>
    <scope>NUCLEOTIDE SEQUENCE [LARGE SCALE GENOMIC DNA]</scope>
    <source>
        <strain evidence="9">DSM 15739</strain>
    </source>
</reference>
<dbReference type="InterPro" id="IPR020456">
    <property type="entry name" value="Acylphosphatase"/>
</dbReference>
<dbReference type="InterPro" id="IPR001792">
    <property type="entry name" value="Acylphosphatase-like_dom"/>
</dbReference>
<evidence type="ECO:0000313" key="9">
    <source>
        <dbReference type="Proteomes" id="UP000189941"/>
    </source>
</evidence>
<dbReference type="GO" id="GO:0003998">
    <property type="term" value="F:acylphosphatase activity"/>
    <property type="evidence" value="ECO:0007669"/>
    <property type="project" value="UniProtKB-EC"/>
</dbReference>
<comment type="catalytic activity">
    <reaction evidence="4 5">
        <text>an acyl phosphate + H2O = a carboxylate + phosphate + H(+)</text>
        <dbReference type="Rhea" id="RHEA:14965"/>
        <dbReference type="ChEBI" id="CHEBI:15377"/>
        <dbReference type="ChEBI" id="CHEBI:15378"/>
        <dbReference type="ChEBI" id="CHEBI:29067"/>
        <dbReference type="ChEBI" id="CHEBI:43474"/>
        <dbReference type="ChEBI" id="CHEBI:59918"/>
        <dbReference type="EC" id="3.6.1.7"/>
    </reaction>
</comment>
<evidence type="ECO:0000259" key="7">
    <source>
        <dbReference type="PROSITE" id="PS51160"/>
    </source>
</evidence>
<evidence type="ECO:0000256" key="3">
    <source>
        <dbReference type="ARBA" id="ARBA00015991"/>
    </source>
</evidence>
<dbReference type="OrthoDB" id="9808093at2"/>
<keyword evidence="9" id="KW-1185">Reference proteome</keyword>
<dbReference type="PANTHER" id="PTHR47268:SF4">
    <property type="entry name" value="ACYLPHOSPHATASE"/>
    <property type="match status" value="1"/>
</dbReference>
<gene>
    <name evidence="8" type="ORF">SAMN02746011_00468</name>
</gene>
<dbReference type="AlphaFoldDB" id="A0A1T4JZ30"/>
<comment type="similarity">
    <text evidence="1 6">Belongs to the acylphosphatase family.</text>
</comment>
<evidence type="ECO:0000313" key="8">
    <source>
        <dbReference type="EMBL" id="SJZ35388.1"/>
    </source>
</evidence>
<proteinExistence type="inferred from homology"/>
<dbReference type="PANTHER" id="PTHR47268">
    <property type="entry name" value="ACYLPHOSPHATASE"/>
    <property type="match status" value="1"/>
</dbReference>
<dbReference type="InterPro" id="IPR036046">
    <property type="entry name" value="Acylphosphatase-like_dom_sf"/>
</dbReference>
<evidence type="ECO:0000256" key="4">
    <source>
        <dbReference type="ARBA" id="ARBA00047645"/>
    </source>
</evidence>
<evidence type="ECO:0000256" key="1">
    <source>
        <dbReference type="ARBA" id="ARBA00005614"/>
    </source>
</evidence>
<feature type="active site" evidence="5">
    <location>
        <position position="36"/>
    </location>
</feature>
<dbReference type="PROSITE" id="PS51160">
    <property type="entry name" value="ACYLPHOSPHATASE_3"/>
    <property type="match status" value="1"/>
</dbReference>
<dbReference type="SUPFAM" id="SSF54975">
    <property type="entry name" value="Acylphosphatase/BLUF domain-like"/>
    <property type="match status" value="1"/>
</dbReference>
<evidence type="ECO:0000256" key="5">
    <source>
        <dbReference type="PROSITE-ProRule" id="PRU00520"/>
    </source>
</evidence>
<accession>A0A1T4JZ30</accession>
<feature type="active site" evidence="5">
    <location>
        <position position="18"/>
    </location>
</feature>
<dbReference type="Gene3D" id="3.30.70.100">
    <property type="match status" value="1"/>
</dbReference>
<feature type="domain" description="Acylphosphatase-like" evidence="7">
    <location>
        <begin position="3"/>
        <end position="91"/>
    </location>
</feature>